<feature type="transmembrane region" description="Helical" evidence="1">
    <location>
        <begin position="123"/>
        <end position="142"/>
    </location>
</feature>
<feature type="transmembrane region" description="Helical" evidence="1">
    <location>
        <begin position="50"/>
        <end position="71"/>
    </location>
</feature>
<gene>
    <name evidence="2" type="ORF">SAMN06265795_102260</name>
</gene>
<keyword evidence="3" id="KW-1185">Reference proteome</keyword>
<name>A0A239DP55_9BURK</name>
<dbReference type="AlphaFoldDB" id="A0A239DP55"/>
<dbReference type="EMBL" id="FZOT01000002">
    <property type="protein sequence ID" value="SNS33404.1"/>
    <property type="molecule type" value="Genomic_DNA"/>
</dbReference>
<evidence type="ECO:0000313" key="2">
    <source>
        <dbReference type="EMBL" id="SNS33404.1"/>
    </source>
</evidence>
<keyword evidence="1" id="KW-0812">Transmembrane</keyword>
<accession>A0A239DP55</accession>
<dbReference type="Proteomes" id="UP000198284">
    <property type="component" value="Unassembled WGS sequence"/>
</dbReference>
<keyword evidence="1" id="KW-0472">Membrane</keyword>
<feature type="transmembrane region" description="Helical" evidence="1">
    <location>
        <begin position="12"/>
        <end position="38"/>
    </location>
</feature>
<proteinExistence type="predicted"/>
<dbReference type="OrthoDB" id="5985722at2"/>
<feature type="transmembrane region" description="Helical" evidence="1">
    <location>
        <begin position="91"/>
        <end position="111"/>
    </location>
</feature>
<reference evidence="2 3" key="1">
    <citation type="submission" date="2017-06" db="EMBL/GenBank/DDBJ databases">
        <authorList>
            <person name="Kim H.J."/>
            <person name="Triplett B.A."/>
        </authorList>
    </citation>
    <scope>NUCLEOTIDE SEQUENCE [LARGE SCALE GENOMIC DNA]</scope>
    <source>
        <strain evidence="2 3">U15</strain>
    </source>
</reference>
<keyword evidence="1" id="KW-1133">Transmembrane helix</keyword>
<dbReference type="RefSeq" id="WP_089398125.1">
    <property type="nucleotide sequence ID" value="NZ_FZOT01000002.1"/>
</dbReference>
<evidence type="ECO:0000256" key="1">
    <source>
        <dbReference type="SAM" id="Phobius"/>
    </source>
</evidence>
<protein>
    <submittedName>
        <fullName evidence="2">Uncharacterized protein</fullName>
    </submittedName>
</protein>
<evidence type="ECO:0000313" key="3">
    <source>
        <dbReference type="Proteomes" id="UP000198284"/>
    </source>
</evidence>
<sequence length="168" mass="18125">MKHLIRMFSGLYGLAAVFFVAVALLLVAIAVMTAWSALSDGLTPNAAQDIIEAIGLMAIAVMALQIAQTIVEEEVVRDAHISAPTRVRRYLSRFMVVVVVAIAIEGLVATVKALHENIAHLPHAASTLIGAAVLLACWGWFIQLNRAAEELEPEAMQQAKSEDRKLEG</sequence>
<organism evidence="2 3">
    <name type="scientific">Noviherbaspirillum humi</name>
    <dbReference type="NCBI Taxonomy" id="1688639"/>
    <lineage>
        <taxon>Bacteria</taxon>
        <taxon>Pseudomonadati</taxon>
        <taxon>Pseudomonadota</taxon>
        <taxon>Betaproteobacteria</taxon>
        <taxon>Burkholderiales</taxon>
        <taxon>Oxalobacteraceae</taxon>
        <taxon>Noviherbaspirillum</taxon>
    </lineage>
</organism>